<dbReference type="InterPro" id="IPR006043">
    <property type="entry name" value="NCS2"/>
</dbReference>
<dbReference type="Proteomes" id="UP000525652">
    <property type="component" value="Unassembled WGS sequence"/>
</dbReference>
<evidence type="ECO:0000313" key="9">
    <source>
        <dbReference type="Proteomes" id="UP000525652"/>
    </source>
</evidence>
<feature type="transmembrane region" description="Helical" evidence="7">
    <location>
        <begin position="376"/>
        <end position="398"/>
    </location>
</feature>
<reference evidence="8 9" key="1">
    <citation type="submission" date="2020-07" db="EMBL/GenBank/DDBJ databases">
        <authorList>
            <person name="Feng X."/>
        </authorList>
    </citation>
    <scope>NUCLEOTIDE SEQUENCE [LARGE SCALE GENOMIC DNA]</scope>
    <source>
        <strain evidence="8 9">JCM14086</strain>
    </source>
</reference>
<comment type="subcellular location">
    <subcellularLocation>
        <location evidence="1">Membrane</location>
        <topology evidence="1">Multi-pass membrane protein</topology>
    </subcellularLocation>
</comment>
<keyword evidence="6 7" id="KW-0472">Membrane</keyword>
<dbReference type="GO" id="GO:0042907">
    <property type="term" value="F:xanthine transmembrane transporter activity"/>
    <property type="evidence" value="ECO:0007669"/>
    <property type="project" value="TreeGrafter"/>
</dbReference>
<feature type="transmembrane region" description="Helical" evidence="7">
    <location>
        <begin position="353"/>
        <end position="370"/>
    </location>
</feature>
<evidence type="ECO:0000256" key="6">
    <source>
        <dbReference type="ARBA" id="ARBA00023136"/>
    </source>
</evidence>
<feature type="transmembrane region" description="Helical" evidence="7">
    <location>
        <begin position="320"/>
        <end position="341"/>
    </location>
</feature>
<dbReference type="GO" id="GO:0005886">
    <property type="term" value="C:plasma membrane"/>
    <property type="evidence" value="ECO:0007669"/>
    <property type="project" value="UniProtKB-ARBA"/>
</dbReference>
<evidence type="ECO:0000256" key="2">
    <source>
        <dbReference type="ARBA" id="ARBA00008821"/>
    </source>
</evidence>
<dbReference type="InterPro" id="IPR006042">
    <property type="entry name" value="Xan_ur_permease"/>
</dbReference>
<dbReference type="Pfam" id="PF00860">
    <property type="entry name" value="Xan_ur_permease"/>
    <property type="match status" value="1"/>
</dbReference>
<feature type="transmembrane region" description="Helical" evidence="7">
    <location>
        <begin position="116"/>
        <end position="138"/>
    </location>
</feature>
<gene>
    <name evidence="8" type="ORF">H5P30_00810</name>
</gene>
<feature type="transmembrane region" description="Helical" evidence="7">
    <location>
        <begin position="84"/>
        <end position="104"/>
    </location>
</feature>
<comment type="caution">
    <text evidence="8">The sequence shown here is derived from an EMBL/GenBank/DDBJ whole genome shotgun (WGS) entry which is preliminary data.</text>
</comment>
<dbReference type="PROSITE" id="PS01116">
    <property type="entry name" value="XANTH_URACIL_PERMASE"/>
    <property type="match status" value="1"/>
</dbReference>
<evidence type="ECO:0000256" key="5">
    <source>
        <dbReference type="ARBA" id="ARBA00022989"/>
    </source>
</evidence>
<keyword evidence="3" id="KW-0813">Transport</keyword>
<dbReference type="PANTHER" id="PTHR42810">
    <property type="entry name" value="PURINE PERMEASE C1399.01C-RELATED"/>
    <property type="match status" value="1"/>
</dbReference>
<dbReference type="PANTHER" id="PTHR42810:SF2">
    <property type="entry name" value="PURINE PERMEASE C1399.01C-RELATED"/>
    <property type="match status" value="1"/>
</dbReference>
<dbReference type="RefSeq" id="WP_185691066.1">
    <property type="nucleotide sequence ID" value="NZ_JACHVA010000012.1"/>
</dbReference>
<feature type="transmembrane region" description="Helical" evidence="7">
    <location>
        <begin position="49"/>
        <end position="72"/>
    </location>
</feature>
<keyword evidence="5 7" id="KW-1133">Transmembrane helix</keyword>
<evidence type="ECO:0000313" key="8">
    <source>
        <dbReference type="EMBL" id="MBC2600315.1"/>
    </source>
</evidence>
<organism evidence="8 9">
    <name type="scientific">Puniceicoccus vermicola</name>
    <dbReference type="NCBI Taxonomy" id="388746"/>
    <lineage>
        <taxon>Bacteria</taxon>
        <taxon>Pseudomonadati</taxon>
        <taxon>Verrucomicrobiota</taxon>
        <taxon>Opitutia</taxon>
        <taxon>Puniceicoccales</taxon>
        <taxon>Puniceicoccaceae</taxon>
        <taxon>Puniceicoccus</taxon>
    </lineage>
</organism>
<dbReference type="EMBL" id="JACHVA010000012">
    <property type="protein sequence ID" value="MBC2600315.1"/>
    <property type="molecule type" value="Genomic_DNA"/>
</dbReference>
<feature type="transmembrane region" description="Helical" evidence="7">
    <location>
        <begin position="293"/>
        <end position="314"/>
    </location>
</feature>
<evidence type="ECO:0000256" key="7">
    <source>
        <dbReference type="SAM" id="Phobius"/>
    </source>
</evidence>
<evidence type="ECO:0000256" key="4">
    <source>
        <dbReference type="ARBA" id="ARBA00022692"/>
    </source>
</evidence>
<sequence>MNSEHVGRHKKLVLGIQHVFAMFGATVLMPTLTGMNPSVALLTAGIGTFIFHGTTGGIVPVFLGSSFAFIGAIKSVAGADGSGLPEALGGIIAAGVFYLLISLVVKWGGIALMKRLFPAVVTGPVIIVIGLSLAPIGVEMASSDWLISMVSILTIIAVSCFLKGFFKLVPILIGILAGYLVAAVLGRVDYTNLHSAGGLFIGAEDFVFPRFQWQAVLAIMPIAIVSVMEHIGDITTNGAVVGKDFFKKPGLHRTLLGDGLATIFSGFIGGPPNTTYSENTGVLAVTRNYDPSVIRVAAAFAIILGIFSPIGGFLRTIPVAVMGGISFILFGMIASVGVRTISNAQLDFNRSRNLIIVALILVCGLGGVQIPIGNVAIKGICLAALVGMVANLVLHVILPDDPDND</sequence>
<comment type="similarity">
    <text evidence="2">Belongs to the nucleobase:cation symporter-2 (NCS2) (TC 2.A.40) family.</text>
</comment>
<keyword evidence="4 7" id="KW-0812">Transmembrane</keyword>
<evidence type="ECO:0000256" key="1">
    <source>
        <dbReference type="ARBA" id="ARBA00004141"/>
    </source>
</evidence>
<evidence type="ECO:0000256" key="3">
    <source>
        <dbReference type="ARBA" id="ARBA00022448"/>
    </source>
</evidence>
<proteinExistence type="inferred from homology"/>
<dbReference type="NCBIfam" id="TIGR00801">
    <property type="entry name" value="ncs2"/>
    <property type="match status" value="1"/>
</dbReference>
<accession>A0A7X1AWW9</accession>
<dbReference type="AlphaFoldDB" id="A0A7X1AWW9"/>
<feature type="transmembrane region" description="Helical" evidence="7">
    <location>
        <begin position="145"/>
        <end position="165"/>
    </location>
</feature>
<name>A0A7X1AWW9_9BACT</name>
<keyword evidence="9" id="KW-1185">Reference proteome</keyword>
<protein>
    <submittedName>
        <fullName evidence="8">Uracil-xanthine permease</fullName>
    </submittedName>
</protein>
<feature type="transmembrane region" description="Helical" evidence="7">
    <location>
        <begin position="171"/>
        <end position="190"/>
    </location>
</feature>